<dbReference type="InterPro" id="IPR018357">
    <property type="entry name" value="Hexapep_transf_CS"/>
</dbReference>
<protein>
    <submittedName>
        <fullName evidence="2">Uncharacterized protein</fullName>
    </submittedName>
</protein>
<comment type="caution">
    <text evidence="2">The sequence shown here is derived from an EMBL/GenBank/DDBJ whole genome shotgun (WGS) entry which is preliminary data.</text>
</comment>
<organism evidence="2 3">
    <name type="scientific">Halococcus morrhuae DSM 1307</name>
    <dbReference type="NCBI Taxonomy" id="931277"/>
    <lineage>
        <taxon>Archaea</taxon>
        <taxon>Methanobacteriati</taxon>
        <taxon>Methanobacteriota</taxon>
        <taxon>Stenosarchaea group</taxon>
        <taxon>Halobacteria</taxon>
        <taxon>Halobacteriales</taxon>
        <taxon>Halococcaceae</taxon>
        <taxon>Halococcus</taxon>
    </lineage>
</organism>
<evidence type="ECO:0000313" key="2">
    <source>
        <dbReference type="EMBL" id="EMA43486.1"/>
    </source>
</evidence>
<dbReference type="EMBL" id="AOMC01000120">
    <property type="protein sequence ID" value="EMA43486.1"/>
    <property type="molecule type" value="Genomic_DNA"/>
</dbReference>
<dbReference type="AlphaFoldDB" id="M0MCL5"/>
<keyword evidence="1" id="KW-1133">Transmembrane helix</keyword>
<dbReference type="PROSITE" id="PS00101">
    <property type="entry name" value="HEXAPEP_TRANSFERASES"/>
    <property type="match status" value="3"/>
</dbReference>
<keyword evidence="1" id="KW-0812">Transmembrane</keyword>
<keyword evidence="1" id="KW-0472">Membrane</keyword>
<dbReference type="GO" id="GO:0016740">
    <property type="term" value="F:transferase activity"/>
    <property type="evidence" value="ECO:0007669"/>
    <property type="project" value="InterPro"/>
</dbReference>
<evidence type="ECO:0000313" key="3">
    <source>
        <dbReference type="Proteomes" id="UP000011568"/>
    </source>
</evidence>
<sequence length="205" mass="21850">MSVAVSVGVAVDVAVGVGVAVGVAVAVGVGVRVLVAVFVIEVVVVVVLADVELAGVVVDVDASDDVSLAVVGADTVVVAGVAVPLPVEDVVVDSTGESERALQPANNIETTTRTTSTERRFMLGYWIRYNVLNTLSLIGETFIHVRNVLRWISTVNVPQVQSTGPVGKDIESTFVRWLRQLVHCDSTQRRRQALNRQTQLRSPVL</sequence>
<keyword evidence="3" id="KW-1185">Reference proteome</keyword>
<gene>
    <name evidence="2" type="ORF">C448_09862</name>
</gene>
<reference evidence="2 3" key="1">
    <citation type="journal article" date="2014" name="PLoS Genet.">
        <title>Phylogenetically driven sequencing of extremely halophilic archaea reveals strategies for static and dynamic osmo-response.</title>
        <authorList>
            <person name="Becker E.A."/>
            <person name="Seitzer P.M."/>
            <person name="Tritt A."/>
            <person name="Larsen D."/>
            <person name="Krusor M."/>
            <person name="Yao A.I."/>
            <person name="Wu D."/>
            <person name="Madern D."/>
            <person name="Eisen J.A."/>
            <person name="Darling A.E."/>
            <person name="Facciotti M.T."/>
        </authorList>
    </citation>
    <scope>NUCLEOTIDE SEQUENCE [LARGE SCALE GENOMIC DNA]</scope>
    <source>
        <strain evidence="2 3">DSM 1307</strain>
    </source>
</reference>
<accession>M0MCL5</accession>
<evidence type="ECO:0000256" key="1">
    <source>
        <dbReference type="SAM" id="Phobius"/>
    </source>
</evidence>
<name>M0MCL5_HALMO</name>
<feature type="transmembrane region" description="Helical" evidence="1">
    <location>
        <begin position="6"/>
        <end position="27"/>
    </location>
</feature>
<proteinExistence type="predicted"/>
<feature type="transmembrane region" description="Helical" evidence="1">
    <location>
        <begin position="34"/>
        <end position="58"/>
    </location>
</feature>
<dbReference type="Proteomes" id="UP000011568">
    <property type="component" value="Unassembled WGS sequence"/>
</dbReference>